<keyword evidence="3" id="KW-1185">Reference proteome</keyword>
<proteinExistence type="predicted"/>
<keyword evidence="1" id="KW-0472">Membrane</keyword>
<feature type="transmembrane region" description="Helical" evidence="1">
    <location>
        <begin position="37"/>
        <end position="56"/>
    </location>
</feature>
<evidence type="ECO:0000256" key="1">
    <source>
        <dbReference type="SAM" id="Phobius"/>
    </source>
</evidence>
<reference evidence="2" key="1">
    <citation type="submission" date="2019-03" db="EMBL/GenBank/DDBJ databases">
        <title>Afifella sp. nov., isolated from activated sludge.</title>
        <authorList>
            <person name="Li Q."/>
            <person name="Liu Y."/>
        </authorList>
    </citation>
    <scope>NUCLEOTIDE SEQUENCE</scope>
    <source>
        <strain evidence="2">L72</strain>
    </source>
</reference>
<keyword evidence="1" id="KW-0812">Transmembrane</keyword>
<accession>A0A964T5P7</accession>
<organism evidence="2 3">
    <name type="scientific">Propylenella binzhouense</name>
    <dbReference type="NCBI Taxonomy" id="2555902"/>
    <lineage>
        <taxon>Bacteria</taxon>
        <taxon>Pseudomonadati</taxon>
        <taxon>Pseudomonadota</taxon>
        <taxon>Alphaproteobacteria</taxon>
        <taxon>Hyphomicrobiales</taxon>
        <taxon>Propylenellaceae</taxon>
        <taxon>Propylenella</taxon>
    </lineage>
</organism>
<dbReference type="AlphaFoldDB" id="A0A964T5P7"/>
<feature type="transmembrane region" description="Helical" evidence="1">
    <location>
        <begin position="7"/>
        <end position="31"/>
    </location>
</feature>
<protein>
    <submittedName>
        <fullName evidence="2">Uncharacterized protein</fullName>
    </submittedName>
</protein>
<comment type="caution">
    <text evidence="2">The sequence shown here is derived from an EMBL/GenBank/DDBJ whole genome shotgun (WGS) entry which is preliminary data.</text>
</comment>
<sequence length="69" mass="7211">MTNYRAAVAAAAILAGVILVLMLLPRIMYAISGLGPWAGLGLAIIVMVGFFAIFWARSRYQGRGPSGGA</sequence>
<evidence type="ECO:0000313" key="3">
    <source>
        <dbReference type="Proteomes" id="UP000773614"/>
    </source>
</evidence>
<keyword evidence="1" id="KW-1133">Transmembrane helix</keyword>
<dbReference type="RefSeq" id="WP_161141346.1">
    <property type="nucleotide sequence ID" value="NZ_SPKJ01000056.1"/>
</dbReference>
<dbReference type="Proteomes" id="UP000773614">
    <property type="component" value="Unassembled WGS sequence"/>
</dbReference>
<dbReference type="OrthoDB" id="8451465at2"/>
<name>A0A964T5P7_9HYPH</name>
<dbReference type="EMBL" id="SPKJ01000056">
    <property type="protein sequence ID" value="MYZ49001.1"/>
    <property type="molecule type" value="Genomic_DNA"/>
</dbReference>
<gene>
    <name evidence="2" type="ORF">E4O86_14895</name>
</gene>
<evidence type="ECO:0000313" key="2">
    <source>
        <dbReference type="EMBL" id="MYZ49001.1"/>
    </source>
</evidence>